<proteinExistence type="predicted"/>
<dbReference type="AlphaFoldDB" id="A0A6M8BF96"/>
<accession>A0A6M8BF96</accession>
<organism evidence="2 3">
    <name type="scientific">Thermoleptolyngbya sichuanensis A183</name>
    <dbReference type="NCBI Taxonomy" id="2737172"/>
    <lineage>
        <taxon>Bacteria</taxon>
        <taxon>Bacillati</taxon>
        <taxon>Cyanobacteriota</taxon>
        <taxon>Cyanophyceae</taxon>
        <taxon>Oculatellales</taxon>
        <taxon>Oculatellaceae</taxon>
        <taxon>Thermoleptolyngbya</taxon>
        <taxon>Thermoleptolyngbya sichuanensis</taxon>
    </lineage>
</organism>
<dbReference type="CDD" id="cd05379">
    <property type="entry name" value="CAP_bacterial"/>
    <property type="match status" value="1"/>
</dbReference>
<dbReference type="SUPFAM" id="SSF55797">
    <property type="entry name" value="PR-1-like"/>
    <property type="match status" value="1"/>
</dbReference>
<dbReference type="Pfam" id="PF00188">
    <property type="entry name" value="CAP"/>
    <property type="match status" value="1"/>
</dbReference>
<dbReference type="InterPro" id="IPR014044">
    <property type="entry name" value="CAP_dom"/>
</dbReference>
<dbReference type="InterPro" id="IPR035940">
    <property type="entry name" value="CAP_sf"/>
</dbReference>
<reference evidence="2 3" key="1">
    <citation type="submission" date="2020-05" db="EMBL/GenBank/DDBJ databases">
        <title>Complete genome sequence of of a novel Thermoleptolyngbya strain isolated from hot springs of Ganzi, Sichuan China.</title>
        <authorList>
            <person name="Tang J."/>
            <person name="Daroch M."/>
            <person name="Li L."/>
            <person name="Waleron K."/>
            <person name="Waleron M."/>
            <person name="Waleron M."/>
        </authorList>
    </citation>
    <scope>NUCLEOTIDE SEQUENCE [LARGE SCALE GENOMIC DNA]</scope>
    <source>
        <strain evidence="2 3">PKUAC-SCTA183</strain>
    </source>
</reference>
<name>A0A6M8BF96_9CYAN</name>
<evidence type="ECO:0000313" key="3">
    <source>
        <dbReference type="Proteomes" id="UP000505210"/>
    </source>
</evidence>
<gene>
    <name evidence="2" type="ORF">HPC62_10250</name>
</gene>
<dbReference type="PANTHER" id="PTHR31157">
    <property type="entry name" value="SCP DOMAIN-CONTAINING PROTEIN"/>
    <property type="match status" value="1"/>
</dbReference>
<dbReference type="PANTHER" id="PTHR31157:SF1">
    <property type="entry name" value="SCP DOMAIN-CONTAINING PROTEIN"/>
    <property type="match status" value="1"/>
</dbReference>
<protein>
    <submittedName>
        <fullName evidence="2">CAP domain-containing protein</fullName>
    </submittedName>
</protein>
<dbReference type="Proteomes" id="UP000505210">
    <property type="component" value="Chromosome"/>
</dbReference>
<evidence type="ECO:0000313" key="2">
    <source>
        <dbReference type="EMBL" id="QKD84892.1"/>
    </source>
</evidence>
<dbReference type="Gene3D" id="3.40.33.10">
    <property type="entry name" value="CAP"/>
    <property type="match status" value="1"/>
</dbReference>
<keyword evidence="3" id="KW-1185">Reference proteome</keyword>
<dbReference type="KEGG" id="theu:HPC62_10250"/>
<dbReference type="EMBL" id="CP053661">
    <property type="protein sequence ID" value="QKD84892.1"/>
    <property type="molecule type" value="Genomic_DNA"/>
</dbReference>
<evidence type="ECO:0000259" key="1">
    <source>
        <dbReference type="Pfam" id="PF00188"/>
    </source>
</evidence>
<feature type="domain" description="SCP" evidence="1">
    <location>
        <begin position="4"/>
        <end position="126"/>
    </location>
</feature>
<sequence length="131" mass="14558">MKVLTLTNDYRRQYGLPPLRLNPMLSAIAQAHSQDMASNDFFDHRGSNGSTVFDRFLQGGYAYRSGGENIAAGFSTPKSVVNAWIKSPGHRANLLTPFFQEMGVGFVHLPSDPGTIKLRYYWTQDFGVPAT</sequence>